<evidence type="ECO:0000313" key="4">
    <source>
        <dbReference type="Proteomes" id="UP000694843"/>
    </source>
</evidence>
<name>A0A8B7NN20_HYAAZ</name>
<dbReference type="PROSITE" id="PS51155">
    <property type="entry name" value="CHIT_BIND_RR_2"/>
    <property type="match status" value="1"/>
</dbReference>
<sequence>MHLEKPQDRADNLPAAHLEEARNEPSHSPDTYMVKTIFPDADLPTIHVEGSPIRVSNLPAIHAREPQIRNLPDIHVQEPSIHPVNSPTVPRGNPVPNVPSRYLIYNDSKTYDYYSDDFIPFLSLYYDSLPGKPWQNLESVTMTDQINPSDKSDHLETNNSKFHKSEPTEISMNGLRVPITKSDTLVDSLIIEQNDYAHTFKSHREPMARKLLPLAVEANFQEIDRHNTKQSFLTNSILLGANSKINDTARTDVEKADEKNIHERFSSKFNNFPIPNFKSNQDIAVNAQNFVPDISKLFNSETTENYPATNEKYIVYLGRDYATDASQNIPHVTFNNDYRYSPSFNDLNHSHHSIGELFFENIFNNVSNTIFPDEKEENTSEEEEKFSFYATPSSSFKSMDYKSESLNTAEPENQTSNESHSEQDHIVRNDIENIHGTLKSVFQRAASEISDENRYSSDGIFSHDHLDEGNENRDSSITDDPTNNSPDTGVTKYVNYENKIKTPILFLAEDKYLDGSYNFEYRSADGTSRQEVGTVLGEGGIRQHGRFAFRNGNGYETRVVYTADEKGYIPIISYSNSS</sequence>
<dbReference type="PROSITE" id="PS00233">
    <property type="entry name" value="CHIT_BIND_RR_1"/>
    <property type="match status" value="1"/>
</dbReference>
<dbReference type="Proteomes" id="UP000694843">
    <property type="component" value="Unplaced"/>
</dbReference>
<feature type="region of interest" description="Disordered" evidence="3">
    <location>
        <begin position="148"/>
        <end position="167"/>
    </location>
</feature>
<feature type="region of interest" description="Disordered" evidence="3">
    <location>
        <begin position="399"/>
        <end position="423"/>
    </location>
</feature>
<dbReference type="AlphaFoldDB" id="A0A8B7NN20"/>
<evidence type="ECO:0000313" key="5">
    <source>
        <dbReference type="RefSeq" id="XP_018015075.1"/>
    </source>
</evidence>
<feature type="compositionally biased region" description="Basic and acidic residues" evidence="3">
    <location>
        <begin position="453"/>
        <end position="476"/>
    </location>
</feature>
<evidence type="ECO:0000256" key="2">
    <source>
        <dbReference type="PROSITE-ProRule" id="PRU00497"/>
    </source>
</evidence>
<dbReference type="GeneID" id="108671977"/>
<dbReference type="OrthoDB" id="6436213at2759"/>
<protein>
    <submittedName>
        <fullName evidence="5">Uncharacterized protein LOC108671977</fullName>
    </submittedName>
</protein>
<reference evidence="5" key="1">
    <citation type="submission" date="2025-08" db="UniProtKB">
        <authorList>
            <consortium name="RefSeq"/>
        </authorList>
    </citation>
    <scope>IDENTIFICATION</scope>
    <source>
        <tissue evidence="5">Whole organism</tissue>
    </source>
</reference>
<evidence type="ECO:0000256" key="1">
    <source>
        <dbReference type="ARBA" id="ARBA00022460"/>
    </source>
</evidence>
<dbReference type="Pfam" id="PF00379">
    <property type="entry name" value="Chitin_bind_4"/>
    <property type="match status" value="1"/>
</dbReference>
<keyword evidence="1 2" id="KW-0193">Cuticle</keyword>
<accession>A0A8B7NN20</accession>
<proteinExistence type="predicted"/>
<feature type="region of interest" description="Disordered" evidence="3">
    <location>
        <begin position="453"/>
        <end position="490"/>
    </location>
</feature>
<dbReference type="InterPro" id="IPR000618">
    <property type="entry name" value="Insect_cuticle"/>
</dbReference>
<dbReference type="InterPro" id="IPR031311">
    <property type="entry name" value="CHIT_BIND_RR_consensus"/>
</dbReference>
<gene>
    <name evidence="5" type="primary">LOC108671977</name>
</gene>
<dbReference type="GO" id="GO:0042302">
    <property type="term" value="F:structural constituent of cuticle"/>
    <property type="evidence" value="ECO:0007669"/>
    <property type="project" value="UniProtKB-UniRule"/>
</dbReference>
<dbReference type="KEGG" id="hazt:108671977"/>
<keyword evidence="4" id="KW-1185">Reference proteome</keyword>
<organism evidence="4 5">
    <name type="scientific">Hyalella azteca</name>
    <name type="common">Amphipod</name>
    <dbReference type="NCBI Taxonomy" id="294128"/>
    <lineage>
        <taxon>Eukaryota</taxon>
        <taxon>Metazoa</taxon>
        <taxon>Ecdysozoa</taxon>
        <taxon>Arthropoda</taxon>
        <taxon>Crustacea</taxon>
        <taxon>Multicrustacea</taxon>
        <taxon>Malacostraca</taxon>
        <taxon>Eumalacostraca</taxon>
        <taxon>Peracarida</taxon>
        <taxon>Amphipoda</taxon>
        <taxon>Senticaudata</taxon>
        <taxon>Talitrida</taxon>
        <taxon>Talitroidea</taxon>
        <taxon>Hyalellidae</taxon>
        <taxon>Hyalella</taxon>
    </lineage>
</organism>
<evidence type="ECO:0000256" key="3">
    <source>
        <dbReference type="SAM" id="MobiDB-lite"/>
    </source>
</evidence>
<feature type="compositionally biased region" description="Polar residues" evidence="3">
    <location>
        <begin position="478"/>
        <end position="488"/>
    </location>
</feature>
<feature type="compositionally biased region" description="Polar residues" evidence="3">
    <location>
        <begin position="404"/>
        <end position="418"/>
    </location>
</feature>
<dbReference type="RefSeq" id="XP_018015075.1">
    <property type="nucleotide sequence ID" value="XM_018159586.2"/>
</dbReference>